<evidence type="ECO:0000256" key="1">
    <source>
        <dbReference type="ARBA" id="ARBA00022723"/>
    </source>
</evidence>
<dbReference type="InterPro" id="IPR012337">
    <property type="entry name" value="RNaseH-like_sf"/>
</dbReference>
<feature type="region of interest" description="Disordered" evidence="3">
    <location>
        <begin position="2351"/>
        <end position="2374"/>
    </location>
</feature>
<dbReference type="GO" id="GO:0015074">
    <property type="term" value="P:DNA integration"/>
    <property type="evidence" value="ECO:0007669"/>
    <property type="project" value="InterPro"/>
</dbReference>
<feature type="region of interest" description="Disordered" evidence="3">
    <location>
        <begin position="2047"/>
        <end position="2068"/>
    </location>
</feature>
<keyword evidence="2" id="KW-0378">Hydrolase</keyword>
<dbReference type="Pfam" id="PF13976">
    <property type="entry name" value="gag_pre-integrs"/>
    <property type="match status" value="2"/>
</dbReference>
<feature type="region of interest" description="Disordered" evidence="3">
    <location>
        <begin position="1515"/>
        <end position="1557"/>
    </location>
</feature>
<name>A0A6L2JAV7_TANCI</name>
<dbReference type="GO" id="GO:0046872">
    <property type="term" value="F:metal ion binding"/>
    <property type="evidence" value="ECO:0007669"/>
    <property type="project" value="UniProtKB-KW"/>
</dbReference>
<organism evidence="5">
    <name type="scientific">Tanacetum cinerariifolium</name>
    <name type="common">Dalmatian daisy</name>
    <name type="synonym">Chrysanthemum cinerariifolium</name>
    <dbReference type="NCBI Taxonomy" id="118510"/>
    <lineage>
        <taxon>Eukaryota</taxon>
        <taxon>Viridiplantae</taxon>
        <taxon>Streptophyta</taxon>
        <taxon>Embryophyta</taxon>
        <taxon>Tracheophyta</taxon>
        <taxon>Spermatophyta</taxon>
        <taxon>Magnoliopsida</taxon>
        <taxon>eudicotyledons</taxon>
        <taxon>Gunneridae</taxon>
        <taxon>Pentapetalae</taxon>
        <taxon>asterids</taxon>
        <taxon>campanulids</taxon>
        <taxon>Asterales</taxon>
        <taxon>Asteraceae</taxon>
        <taxon>Asteroideae</taxon>
        <taxon>Anthemideae</taxon>
        <taxon>Anthemidinae</taxon>
        <taxon>Tanacetum</taxon>
    </lineage>
</organism>
<dbReference type="EMBL" id="BKCJ010000531">
    <property type="protein sequence ID" value="GEU34036.1"/>
    <property type="molecule type" value="Genomic_DNA"/>
</dbReference>
<feature type="compositionally biased region" description="Acidic residues" evidence="3">
    <location>
        <begin position="2049"/>
        <end position="2067"/>
    </location>
</feature>
<dbReference type="InterPro" id="IPR013103">
    <property type="entry name" value="RVT_2"/>
</dbReference>
<sequence length="2374" mass="268268">MNEKMKTPLWTHHKINIRPPDYSKENFLATFISQTQLTPEQIFWSKDILNIKTKALKEQAKAVKLVKALMVYPPNTPVRLVPRESHRKTDRILDFRTLNFQITQLTEKVSVLQEQNELFRVENAKVKKHYNELYDSVKITRAKHIDQTTALLTENENLKVKINAKLKCVTIDSVTPKVLAPGMYAIDVELIPPHLRNNKEVHLDYLKHLKESVATLCETVEETKVERLLDISVASACLYTKHSHELLEYTKQVTFVDQCETSNTNTQKTNVLVLPSTGVDSCTDASGSKLRSPTKKNKILPAKSVNKKTVEDHSRTNKSHLQRPNRVDSSINSMRTIINLNLDFVCKTCNKCFILANRDMCVIKYLNSVNAPSSAKNGDHSQLRNFIKKFIGIVRFRNDHFGAIMGYGDYVIGDSVISRVYYVEGLGHNLYFVRQFCDSDLEVTFRKHSCYVGDTNDVELIKSSHGCCPNLYTISVEDMMKSSPICLLSKASKTKSWLWHHCLNHLNFGTINDLARKDLVRGLPRLKFKKDQLGFAFQLGTSKKHTHLPKAENTNLEVLNTLHMDLCGPIRLQPINGKKYIIVIVDDYTRFTCVKFLRSKDETLEVVIKFLKQIQVDLNKTVRFICTDNGTKFINHDLTNYYESAEAVATACYTQNRSLIHTRHNKTPYELVHNKKPDLTFLRVFGALCYPINDSKDLGKLQPTADIGIFIAYASSRKGYRIYNKRTRHKFRARTKSGSYSTLCTPPPNNKDQEILFQPMFDEYLKPPRVNRLVFHAPAVPVPINSAGTPSSTVIDQDVPSPSHSPSSSALQSLCLHQGIAAESTLMDENPFAPVDKDPFINIFALEPTSTASSSSGDASSANSTYARLVAKGYRQKEGINFEAFAPVAHIKAIRIFIAIVAKGFVDPNHPTHVYRLKKALYGLKQAPQACAAGMFNAAKSSKDYYSLWEVIINGDFPAPTIVVDGVVQPVTIMSADQKLARRNELKACGTLLMALPDTHQLKFNSHKDAKTLMEAIEKRFGGNTETKKVQKTLLKQQFENFTCSNSENLDQIHDRLQKLVSQLKIHRVSLSQEDVNLNLKIYETKVRHSSSLGNPTQNLDFVSSSNTDSTTDSMAMLTMRARRFLQKTRRNLGDNRVTTIEEEPANFALMAITSSSSSSDNKLSTAKPAQDLSYINRPMAPIIEDWVSDSEDEYEPNDPQSGNPQYALKDKGVIDSGCSWNMTGNMSYLSNFQELNGGYISFGGNPKGGKISDFKLPDESQVLLRVPRENNMYNVNLKDIIPSGDLTCLFAKATIDESNLWHRRLGHINFKSINKLVKGNLVRGLPTKVFENNNTCVACKKGKQHRASCKTKPVFFLATKDETSPILKTFVTGLENQLSLKVKNRVLVTKPHNKTPYELLHGRTPSIGFMIPFGCHMTILNTLDPLGKFEGKVDERFLVGYSINSKAFKVFNSRTRIVQETLHVNFLENKPNIAGTGPTWLLDIDGLTRTMNYQPVTTGNQSNLTAEGDAAFDGKEHDAKKPESAVNVSPSSSALSGEQDDKTKKRAKGKNPVESFIGNKDLNADFEDYSEDSSNDFNVVGPIVPTAGQNYSNSTNPFSAAEMKDIAHSDHKNVGAEAEFNNLETSITVSLIPTTRIYKAHPVAQISSDLFSTTQTRKEPKRVHQAPKDPSWIEAMQEELLQFKMQKVWILVDLPYGKRAIGIDYEEVFAPVTRIEAIRLFLAYASFMGFMVYQTNVKSAFLYGTIEEEVYVCQPLGFEDPDHPNKVYKVVKVKQKKDGIFISQDKYVAEILKKFGLTKGKSASTPIDTEKPLLKDPDGEDVDVHIYRSIIGSLMYLTSSRPDVMFAFWNTIAVKSSNDVTRLQALVDKKKVVVTEAAIKDTLRLDDAEGVNCLPNEEIFTELARMGYEKSSTKLTFYKAFFSSEWKFLIHTILQLMSAKCTSWNEFSSMMASAMICLSTGRKFNFSKYIFDSLVRNVDSSSKFNMYPRFIHLIIQNQLGDLSTHTTKYISPVLTQKVFSNMRRVGKGCSGVETPLFEGMLVAREPEEQGDAEEQGTYDNATEEPDNVVSEDAQPQSVDFPMSLLQEALDACATLTRRVQHLEHDKVAQNLDITKLKTRVKKLEGANKVKALKLRRLRKVGTSQRLDTTDMEDVSNQGRMIDELDKDEGDVLMSEKDEKKAEEVKDIIVKVIVPSTRRRRGVVIKDLEEESSTKTPTETKSKDKGKGIMVEEPKPMKKKQQVELDEAYARKLHEELNQDIDWDVAIDHVKQKAKEDPCVQRYQVMKKRPQTEVQARRNMMMYMKNTTGFRLDYFKGMSYDDIRPIFEAKFNANMEFLLKSKEQIKKEANRALESINETPAQKAAKRRRMNEEV</sequence>
<dbReference type="PANTHER" id="PTHR42648:SF18">
    <property type="entry name" value="RETROTRANSPOSON, UNCLASSIFIED-LIKE PROTEIN"/>
    <property type="match status" value="1"/>
</dbReference>
<keyword evidence="1" id="KW-0479">Metal-binding</keyword>
<comment type="caution">
    <text evidence="5">The sequence shown here is derived from an EMBL/GenBank/DDBJ whole genome shotgun (WGS) entry which is preliminary data.</text>
</comment>
<feature type="region of interest" description="Disordered" evidence="3">
    <location>
        <begin position="305"/>
        <end position="326"/>
    </location>
</feature>
<dbReference type="InterPro" id="IPR039537">
    <property type="entry name" value="Retrotran_Ty1/copia-like"/>
</dbReference>
<feature type="region of interest" description="Disordered" evidence="3">
    <location>
        <begin position="2208"/>
        <end position="2227"/>
    </location>
</feature>
<gene>
    <name evidence="5" type="ORF">Tci_006014</name>
</gene>
<dbReference type="Pfam" id="PF25597">
    <property type="entry name" value="SH3_retrovirus"/>
    <property type="match status" value="2"/>
</dbReference>
<dbReference type="Pfam" id="PF14223">
    <property type="entry name" value="Retrotran_gag_2"/>
    <property type="match status" value="1"/>
</dbReference>
<feature type="domain" description="Integrase catalytic" evidence="4">
    <location>
        <begin position="545"/>
        <end position="641"/>
    </location>
</feature>
<dbReference type="InterPro" id="IPR036397">
    <property type="entry name" value="RNaseH_sf"/>
</dbReference>
<dbReference type="PANTHER" id="PTHR42648">
    <property type="entry name" value="TRANSPOSASE, PUTATIVE-RELATED"/>
    <property type="match status" value="1"/>
</dbReference>
<evidence type="ECO:0000256" key="2">
    <source>
        <dbReference type="ARBA" id="ARBA00022801"/>
    </source>
</evidence>
<dbReference type="Pfam" id="PF00665">
    <property type="entry name" value="rve"/>
    <property type="match status" value="1"/>
</dbReference>
<dbReference type="GO" id="GO:0016787">
    <property type="term" value="F:hydrolase activity"/>
    <property type="evidence" value="ECO:0007669"/>
    <property type="project" value="UniProtKB-KW"/>
</dbReference>
<reference evidence="5" key="1">
    <citation type="journal article" date="2019" name="Sci. Rep.">
        <title>Draft genome of Tanacetum cinerariifolium, the natural source of mosquito coil.</title>
        <authorList>
            <person name="Yamashiro T."/>
            <person name="Shiraishi A."/>
            <person name="Satake H."/>
            <person name="Nakayama K."/>
        </authorList>
    </citation>
    <scope>NUCLEOTIDE SEQUENCE</scope>
</reference>
<proteinExistence type="predicted"/>
<dbReference type="InterPro" id="IPR025724">
    <property type="entry name" value="GAG-pre-integrase_dom"/>
</dbReference>
<feature type="compositionally biased region" description="Basic and acidic residues" evidence="3">
    <location>
        <begin position="2218"/>
        <end position="2227"/>
    </location>
</feature>
<accession>A0A6L2JAV7</accession>
<feature type="compositionally biased region" description="Polar residues" evidence="3">
    <location>
        <begin position="1527"/>
        <end position="1537"/>
    </location>
</feature>
<dbReference type="PROSITE" id="PS50994">
    <property type="entry name" value="INTEGRASE"/>
    <property type="match status" value="1"/>
</dbReference>
<dbReference type="GO" id="GO:0003676">
    <property type="term" value="F:nucleic acid binding"/>
    <property type="evidence" value="ECO:0007669"/>
    <property type="project" value="InterPro"/>
</dbReference>
<dbReference type="InterPro" id="IPR057670">
    <property type="entry name" value="SH3_retrovirus"/>
</dbReference>
<feature type="compositionally biased region" description="Basic and acidic residues" evidence="3">
    <location>
        <begin position="1515"/>
        <end position="1524"/>
    </location>
</feature>
<evidence type="ECO:0000313" key="5">
    <source>
        <dbReference type="EMBL" id="GEU34036.1"/>
    </source>
</evidence>
<dbReference type="SUPFAM" id="SSF53098">
    <property type="entry name" value="Ribonuclease H-like"/>
    <property type="match status" value="1"/>
</dbReference>
<dbReference type="InterPro" id="IPR001584">
    <property type="entry name" value="Integrase_cat-core"/>
</dbReference>
<dbReference type="Pfam" id="PF07727">
    <property type="entry name" value="RVT_2"/>
    <property type="match status" value="1"/>
</dbReference>
<protein>
    <submittedName>
        <fullName evidence="5">Ribonuclease H-like domain-containing protein</fullName>
    </submittedName>
</protein>
<evidence type="ECO:0000259" key="4">
    <source>
        <dbReference type="PROSITE" id="PS50994"/>
    </source>
</evidence>
<feature type="compositionally biased region" description="Basic residues" evidence="3">
    <location>
        <begin position="2364"/>
        <end position="2374"/>
    </location>
</feature>
<evidence type="ECO:0000256" key="3">
    <source>
        <dbReference type="SAM" id="MobiDB-lite"/>
    </source>
</evidence>
<dbReference type="Gene3D" id="3.30.420.10">
    <property type="entry name" value="Ribonuclease H-like superfamily/Ribonuclease H"/>
    <property type="match status" value="1"/>
</dbReference>